<dbReference type="GO" id="GO:0005634">
    <property type="term" value="C:nucleus"/>
    <property type="evidence" value="ECO:0007669"/>
    <property type="project" value="UniProtKB-SubCell"/>
</dbReference>
<evidence type="ECO:0000256" key="1">
    <source>
        <dbReference type="ARBA" id="ARBA00004123"/>
    </source>
</evidence>
<feature type="compositionally biased region" description="Basic residues" evidence="5">
    <location>
        <begin position="756"/>
        <end position="765"/>
    </location>
</feature>
<evidence type="ECO:0000313" key="7">
    <source>
        <dbReference type="Proteomes" id="UP001153069"/>
    </source>
</evidence>
<dbReference type="Proteomes" id="UP001153069">
    <property type="component" value="Unassembled WGS sequence"/>
</dbReference>
<feature type="compositionally biased region" description="Basic residues" evidence="5">
    <location>
        <begin position="619"/>
        <end position="628"/>
    </location>
</feature>
<comment type="caution">
    <text evidence="6">The sequence shown here is derived from an EMBL/GenBank/DDBJ whole genome shotgun (WGS) entry which is preliminary data.</text>
</comment>
<dbReference type="PANTHER" id="PTHR13026:SF0">
    <property type="entry name" value="RIBOSOMAL RNA PROCESSING 1B"/>
    <property type="match status" value="1"/>
</dbReference>
<dbReference type="GO" id="GO:0006364">
    <property type="term" value="P:rRNA processing"/>
    <property type="evidence" value="ECO:0007669"/>
    <property type="project" value="UniProtKB-KW"/>
</dbReference>
<name>A0A9N8E2E8_9STRA</name>
<keyword evidence="7" id="KW-1185">Reference proteome</keyword>
<feature type="region of interest" description="Disordered" evidence="5">
    <location>
        <begin position="123"/>
        <end position="144"/>
    </location>
</feature>
<feature type="compositionally biased region" description="Acidic residues" evidence="5">
    <location>
        <begin position="301"/>
        <end position="331"/>
    </location>
</feature>
<feature type="region of interest" description="Disordered" evidence="5">
    <location>
        <begin position="257"/>
        <end position="338"/>
    </location>
</feature>
<dbReference type="PANTHER" id="PTHR13026">
    <property type="entry name" value="NNP-1 PROTEIN NOVEL NUCLEAR PROTEIN 1 NOP52"/>
    <property type="match status" value="1"/>
</dbReference>
<feature type="region of interest" description="Disordered" evidence="5">
    <location>
        <begin position="591"/>
        <end position="827"/>
    </location>
</feature>
<protein>
    <submittedName>
        <fullName evidence="6">RNA processing protein 1 homolog B</fullName>
    </submittedName>
</protein>
<evidence type="ECO:0000256" key="4">
    <source>
        <dbReference type="ARBA" id="ARBA00023242"/>
    </source>
</evidence>
<feature type="compositionally biased region" description="Acidic residues" evidence="5">
    <location>
        <begin position="594"/>
        <end position="604"/>
    </location>
</feature>
<comment type="subcellular location">
    <subcellularLocation>
        <location evidence="1">Nucleus</location>
    </subcellularLocation>
</comment>
<feature type="compositionally biased region" description="Acidic residues" evidence="5">
    <location>
        <begin position="268"/>
        <end position="285"/>
    </location>
</feature>
<dbReference type="GO" id="GO:0030688">
    <property type="term" value="C:preribosome, small subunit precursor"/>
    <property type="evidence" value="ECO:0007669"/>
    <property type="project" value="InterPro"/>
</dbReference>
<dbReference type="OrthoDB" id="2019504at2759"/>
<feature type="compositionally biased region" description="Low complexity" evidence="5">
    <location>
        <begin position="51"/>
        <end position="62"/>
    </location>
</feature>
<keyword evidence="3" id="KW-0698">rRNA processing</keyword>
<feature type="compositionally biased region" description="Basic and acidic residues" evidence="5">
    <location>
        <begin position="71"/>
        <end position="81"/>
    </location>
</feature>
<sequence>MGRNKKNKNKQKQATVVAEAAKEDAPLDTNDANKKGLAEADAAAGSMLVDSSSSKNSPSGTKRSLEDDDDDKVKQKEEVKLTRKQKRQKLNEKNKWPQQPKVINPEARAKAYLRVAGIEAVKEDHDPTEQQPEEEMIEEKMKNEDQDAEWRRFGRFLGASEARTRHKAVKRLSQYLRAKSGFGLEDASDVVGLSELDLLKLWKGLWFTLYMADKVPVQDELAKHIAKLMWCLAGPVEEDIMAGQAYLDMEMEQQMALEEAAQQQKQEEEMDDDEDEEDDDDEDETPTIHWKRNKKKKSGDKEEEEDDSEDEAEDDDNDSDAMDEDNDDEEDQDHKHIRGAPLAQLMIRTFFRTLVREWGNMDKYRVDKFYTLIRYILAEVYRYMAKRQWSLGIIKLFNDAIAEEALMQQPNGVRFHLIDIALEELTKVIHRGDKKSPYLPVTEAIFLEIMEPFFCMAAHGFGDRIVQARAVEKVLEKFLMEFSLVSPPKDDDDESTKRIILDQVHVSTVSKFIFEMASDESTPESNRKSLYDMHKTYERQRTKMGTDLQLNSCFDKEAGEEEVEEDGSDADYLEEQIMEEDDDDLKYLGFVKESDDDDDEDDDAQQSTKAAEKTAAGEKKKKKKKGKKKGNDDEENQGMAKAQEPTDVKLQKRKGKKLDEMDITQHGGDDADDKKKRKKRKKDKKKADKSEELDGGEDVLTITMSDQKAAKEALNTQEEFAEDNDNSSGQGSKKKNKKKSKKDDDSADEGDGDTKTKKKKKLKRRVSFDKHNQARSWKASMDGLRTLDPSEAASKTPEKSILLNKDKKSPINKSAKKKGRKRAVDYF</sequence>
<evidence type="ECO:0000256" key="2">
    <source>
        <dbReference type="ARBA" id="ARBA00006374"/>
    </source>
</evidence>
<dbReference type="InterPro" id="IPR010301">
    <property type="entry name" value="RRP1"/>
</dbReference>
<feature type="compositionally biased region" description="Basic residues" evidence="5">
    <location>
        <begin position="1"/>
        <end position="11"/>
    </location>
</feature>
<comment type="similarity">
    <text evidence="2">Belongs to the RRP1 family.</text>
</comment>
<dbReference type="Pfam" id="PF05997">
    <property type="entry name" value="Nop52"/>
    <property type="match status" value="2"/>
</dbReference>
<keyword evidence="4" id="KW-0539">Nucleus</keyword>
<proteinExistence type="inferred from homology"/>
<evidence type="ECO:0000256" key="5">
    <source>
        <dbReference type="SAM" id="MobiDB-lite"/>
    </source>
</evidence>
<evidence type="ECO:0000313" key="6">
    <source>
        <dbReference type="EMBL" id="CAB9512694.1"/>
    </source>
</evidence>
<gene>
    <name evidence="6" type="ORF">SEMRO_550_G164740.1</name>
</gene>
<reference evidence="6" key="1">
    <citation type="submission" date="2020-06" db="EMBL/GenBank/DDBJ databases">
        <authorList>
            <consortium name="Plant Systems Biology data submission"/>
        </authorList>
    </citation>
    <scope>NUCLEOTIDE SEQUENCE</scope>
    <source>
        <strain evidence="6">D6</strain>
    </source>
</reference>
<feature type="region of interest" description="Disordered" evidence="5">
    <location>
        <begin position="1"/>
        <end position="99"/>
    </location>
</feature>
<dbReference type="EMBL" id="CAICTM010000549">
    <property type="protein sequence ID" value="CAB9512694.1"/>
    <property type="molecule type" value="Genomic_DNA"/>
</dbReference>
<accession>A0A9N8E2E8</accession>
<organism evidence="6 7">
    <name type="scientific">Seminavis robusta</name>
    <dbReference type="NCBI Taxonomy" id="568900"/>
    <lineage>
        <taxon>Eukaryota</taxon>
        <taxon>Sar</taxon>
        <taxon>Stramenopiles</taxon>
        <taxon>Ochrophyta</taxon>
        <taxon>Bacillariophyta</taxon>
        <taxon>Bacillariophyceae</taxon>
        <taxon>Bacillariophycidae</taxon>
        <taxon>Naviculales</taxon>
        <taxon>Naviculaceae</taxon>
        <taxon>Seminavis</taxon>
    </lineage>
</organism>
<feature type="compositionally biased region" description="Basic residues" evidence="5">
    <location>
        <begin position="289"/>
        <end position="298"/>
    </location>
</feature>
<feature type="compositionally biased region" description="Basic and acidic residues" evidence="5">
    <location>
        <begin position="20"/>
        <end position="38"/>
    </location>
</feature>
<dbReference type="AlphaFoldDB" id="A0A9N8E2E8"/>
<evidence type="ECO:0000256" key="3">
    <source>
        <dbReference type="ARBA" id="ARBA00022552"/>
    </source>
</evidence>
<feature type="compositionally biased region" description="Basic residues" evidence="5">
    <location>
        <begin position="675"/>
        <end position="684"/>
    </location>
</feature>